<sequence length="55" mass="6270">MKIIDTVLKFNSDTMPPKNDFIEQKIRQEGIDPIRWAIIDINGNELTISVAGEKL</sequence>
<reference evidence="1" key="2">
    <citation type="journal article" date="2021" name="PeerJ">
        <title>Extensive microbial diversity within the chicken gut microbiome revealed by metagenomics and culture.</title>
        <authorList>
            <person name="Gilroy R."/>
            <person name="Ravi A."/>
            <person name="Getino M."/>
            <person name="Pursley I."/>
            <person name="Horton D.L."/>
            <person name="Alikhan N.F."/>
            <person name="Baker D."/>
            <person name="Gharbi K."/>
            <person name="Hall N."/>
            <person name="Watson M."/>
            <person name="Adriaenssens E.M."/>
            <person name="Foster-Nyarko E."/>
            <person name="Jarju S."/>
            <person name="Secka A."/>
            <person name="Antonio M."/>
            <person name="Oren A."/>
            <person name="Chaudhuri R.R."/>
            <person name="La Ragione R."/>
            <person name="Hildebrand F."/>
            <person name="Pallen M.J."/>
        </authorList>
    </citation>
    <scope>NUCLEOTIDE SEQUENCE</scope>
    <source>
        <strain evidence="1">CHK152-2871</strain>
    </source>
</reference>
<evidence type="ECO:0000313" key="1">
    <source>
        <dbReference type="EMBL" id="HIS74080.1"/>
    </source>
</evidence>
<organism evidence="1 2">
    <name type="scientific">Candidatus Galligastranaerophilus intestinavium</name>
    <dbReference type="NCBI Taxonomy" id="2840836"/>
    <lineage>
        <taxon>Bacteria</taxon>
        <taxon>Candidatus Galligastranaerophilus</taxon>
    </lineage>
</organism>
<dbReference type="Proteomes" id="UP000886865">
    <property type="component" value="Unassembled WGS sequence"/>
</dbReference>
<dbReference type="EMBL" id="DVJQ01000030">
    <property type="protein sequence ID" value="HIS74080.1"/>
    <property type="molecule type" value="Genomic_DNA"/>
</dbReference>
<dbReference type="AlphaFoldDB" id="A0A9D1FJ09"/>
<proteinExistence type="predicted"/>
<name>A0A9D1FJ09_9BACT</name>
<reference evidence="1" key="1">
    <citation type="submission" date="2020-10" db="EMBL/GenBank/DDBJ databases">
        <authorList>
            <person name="Gilroy R."/>
        </authorList>
    </citation>
    <scope>NUCLEOTIDE SEQUENCE</scope>
    <source>
        <strain evidence="1">CHK152-2871</strain>
    </source>
</reference>
<accession>A0A9D1FJ09</accession>
<comment type="caution">
    <text evidence="1">The sequence shown here is derived from an EMBL/GenBank/DDBJ whole genome shotgun (WGS) entry which is preliminary data.</text>
</comment>
<protein>
    <submittedName>
        <fullName evidence="1">Uncharacterized protein</fullName>
    </submittedName>
</protein>
<evidence type="ECO:0000313" key="2">
    <source>
        <dbReference type="Proteomes" id="UP000886865"/>
    </source>
</evidence>
<gene>
    <name evidence="1" type="ORF">IAA86_03560</name>
</gene>